<dbReference type="Gene3D" id="3.30.70.2390">
    <property type="match status" value="1"/>
</dbReference>
<gene>
    <name evidence="2" type="ORF">D9V41_02050</name>
</gene>
<evidence type="ECO:0000313" key="3">
    <source>
        <dbReference type="Proteomes" id="UP000282515"/>
    </source>
</evidence>
<dbReference type="Pfam" id="PF13399">
    <property type="entry name" value="LytR_C"/>
    <property type="match status" value="1"/>
</dbReference>
<name>A0A3L8PQ36_9ACTN</name>
<proteinExistence type="predicted"/>
<dbReference type="AlphaFoldDB" id="A0A3L8PQ36"/>
<protein>
    <submittedName>
        <fullName evidence="2">LytR family transcriptional regulator</fullName>
    </submittedName>
</protein>
<feature type="domain" description="LytR/CpsA/Psr regulator C-terminal" evidence="1">
    <location>
        <begin position="58"/>
        <end position="145"/>
    </location>
</feature>
<accession>A0A3L8PQ36</accession>
<evidence type="ECO:0000259" key="1">
    <source>
        <dbReference type="Pfam" id="PF13399"/>
    </source>
</evidence>
<dbReference type="OrthoDB" id="3745651at2"/>
<reference evidence="2 3" key="1">
    <citation type="submission" date="2018-10" db="EMBL/GenBank/DDBJ databases">
        <title>Aeromicrobium sp. 9W16Y-2 whole genome shotgun sequence.</title>
        <authorList>
            <person name="Li F."/>
        </authorList>
    </citation>
    <scope>NUCLEOTIDE SEQUENCE [LARGE SCALE GENOMIC DNA]</scope>
    <source>
        <strain evidence="2 3">9W16Y-2</strain>
    </source>
</reference>
<organism evidence="2 3">
    <name type="scientific">Aeromicrobium phragmitis</name>
    <dbReference type="NCBI Taxonomy" id="2478914"/>
    <lineage>
        <taxon>Bacteria</taxon>
        <taxon>Bacillati</taxon>
        <taxon>Actinomycetota</taxon>
        <taxon>Actinomycetes</taxon>
        <taxon>Propionibacteriales</taxon>
        <taxon>Nocardioidaceae</taxon>
        <taxon>Aeromicrobium</taxon>
    </lineage>
</organism>
<dbReference type="InterPro" id="IPR027381">
    <property type="entry name" value="LytR/CpsA/Psr_C"/>
</dbReference>
<evidence type="ECO:0000313" key="2">
    <source>
        <dbReference type="EMBL" id="RLV57440.1"/>
    </source>
</evidence>
<dbReference type="EMBL" id="RDBF01000001">
    <property type="protein sequence ID" value="RLV57440.1"/>
    <property type="molecule type" value="Genomic_DNA"/>
</dbReference>
<dbReference type="Proteomes" id="UP000282515">
    <property type="component" value="Unassembled WGS sequence"/>
</dbReference>
<comment type="caution">
    <text evidence="2">The sequence shown here is derived from an EMBL/GenBank/DDBJ whole genome shotgun (WGS) entry which is preliminary data.</text>
</comment>
<dbReference type="RefSeq" id="WP_121792847.1">
    <property type="nucleotide sequence ID" value="NZ_RDBF01000001.1"/>
</dbReference>
<sequence>MSSVREKLFLGAAGLTFVGATAIGVNLLFASADTGVEESETCETQVIPAGEPVQSSMVTVNIFNASEAAGLANRVRINLEGKGFLGGRIGNSASEIPVDNVTILTNGQDDPTVQLVAQQFNGEVQFAEPDITLDDGVTILLGPNYQDLRGDAPTEIPASQETTVCVPTIDLSEVDQG</sequence>
<keyword evidence="3" id="KW-1185">Reference proteome</keyword>